<dbReference type="InterPro" id="IPR013611">
    <property type="entry name" value="Transp-assoc_OB_typ2"/>
</dbReference>
<reference evidence="9" key="1">
    <citation type="submission" date="2020-06" db="EMBL/GenBank/DDBJ databases">
        <title>Characterization of fructooligosaccharide metabolism and fructooligosaccharide-degrading enzymes in human commensal butyrate producers.</title>
        <authorList>
            <person name="Tanno H."/>
            <person name="Fujii T."/>
            <person name="Hirano K."/>
            <person name="Maeno S."/>
            <person name="Tonozuka T."/>
            <person name="Sakamoto M."/>
            <person name="Ohkuma M."/>
            <person name="Tochio T."/>
            <person name="Endo A."/>
        </authorList>
    </citation>
    <scope>NUCLEOTIDE SEQUENCE</scope>
    <source>
        <strain evidence="9">JCM 31265</strain>
    </source>
</reference>
<dbReference type="PROSITE" id="PS00211">
    <property type="entry name" value="ABC_TRANSPORTER_1"/>
    <property type="match status" value="1"/>
</dbReference>
<evidence type="ECO:0000313" key="9">
    <source>
        <dbReference type="EMBL" id="GFO95570.1"/>
    </source>
</evidence>
<keyword evidence="6 7" id="KW-0472">Membrane</keyword>
<gene>
    <name evidence="9" type="primary">potA_2</name>
    <name evidence="7" type="synonym">potA</name>
    <name evidence="9" type="ORF">COEU31_26160</name>
</gene>
<comment type="caution">
    <text evidence="9">The sequence shown here is derived from an EMBL/GenBank/DDBJ whole genome shotgun (WGS) entry which is preliminary data.</text>
</comment>
<evidence type="ECO:0000259" key="8">
    <source>
        <dbReference type="PROSITE" id="PS50893"/>
    </source>
</evidence>
<keyword evidence="5 7" id="KW-1278">Translocase</keyword>
<evidence type="ECO:0000256" key="3">
    <source>
        <dbReference type="ARBA" id="ARBA00022741"/>
    </source>
</evidence>
<evidence type="ECO:0000256" key="6">
    <source>
        <dbReference type="ARBA" id="ARBA00023136"/>
    </source>
</evidence>
<organism evidence="9 10">
    <name type="scientific">Coprococcus eutactus</name>
    <dbReference type="NCBI Taxonomy" id="33043"/>
    <lineage>
        <taxon>Bacteria</taxon>
        <taxon>Bacillati</taxon>
        <taxon>Bacillota</taxon>
        <taxon>Clostridia</taxon>
        <taxon>Lachnospirales</taxon>
        <taxon>Lachnospiraceae</taxon>
        <taxon>Coprococcus</taxon>
    </lineage>
</organism>
<comment type="similarity">
    <text evidence="7">Belongs to the ABC transporter superfamily. Spermidine/putrescine importer (TC 3.A.1.11.1) family.</text>
</comment>
<evidence type="ECO:0000256" key="4">
    <source>
        <dbReference type="ARBA" id="ARBA00022840"/>
    </source>
</evidence>
<keyword evidence="1 7" id="KW-0813">Transport</keyword>
<protein>
    <recommendedName>
        <fullName evidence="7">Spermidine/putrescine import ATP-binding protein PotA</fullName>
        <ecNumber evidence="7">7.6.2.11</ecNumber>
    </recommendedName>
</protein>
<dbReference type="NCBIfam" id="TIGR01187">
    <property type="entry name" value="potA"/>
    <property type="match status" value="1"/>
</dbReference>
<keyword evidence="2 7" id="KW-1003">Cell membrane</keyword>
<feature type="domain" description="ABC transporter" evidence="8">
    <location>
        <begin position="10"/>
        <end position="240"/>
    </location>
</feature>
<dbReference type="PANTHER" id="PTHR42781:SF4">
    <property type="entry name" value="SPERMIDINE_PUTRESCINE IMPORT ATP-BINDING PROTEIN POTA"/>
    <property type="match status" value="1"/>
</dbReference>
<dbReference type="Gene3D" id="3.40.50.300">
    <property type="entry name" value="P-loop containing nucleotide triphosphate hydrolases"/>
    <property type="match status" value="1"/>
</dbReference>
<dbReference type="Pfam" id="PF00005">
    <property type="entry name" value="ABC_tran"/>
    <property type="match status" value="1"/>
</dbReference>
<dbReference type="GO" id="GO:0005524">
    <property type="term" value="F:ATP binding"/>
    <property type="evidence" value="ECO:0007669"/>
    <property type="project" value="UniProtKB-KW"/>
</dbReference>
<dbReference type="PANTHER" id="PTHR42781">
    <property type="entry name" value="SPERMIDINE/PUTRESCINE IMPORT ATP-BINDING PROTEIN POTA"/>
    <property type="match status" value="1"/>
</dbReference>
<dbReference type="FunFam" id="3.40.50.300:FF:000133">
    <property type="entry name" value="Spermidine/putrescine import ATP-binding protein PotA"/>
    <property type="match status" value="1"/>
</dbReference>
<comment type="subunit">
    <text evidence="7">The complex is composed of two ATP-binding proteins (PotA), two transmembrane proteins (PotB and PotC) and a solute-binding protein (PotD).</text>
</comment>
<proteinExistence type="inferred from homology"/>
<comment type="function">
    <text evidence="7">Part of the ABC transporter complex PotABCD involved in spermidine/putrescine import. Responsible for energy coupling to the transport system.</text>
</comment>
<evidence type="ECO:0000256" key="2">
    <source>
        <dbReference type="ARBA" id="ARBA00022475"/>
    </source>
</evidence>
<keyword evidence="3 7" id="KW-0547">Nucleotide-binding</keyword>
<dbReference type="SUPFAM" id="SSF50331">
    <property type="entry name" value="MOP-like"/>
    <property type="match status" value="1"/>
</dbReference>
<dbReference type="AlphaFoldDB" id="A0AAI9NZV3"/>
<name>A0AAI9NZV3_9FIRM</name>
<evidence type="ECO:0000256" key="7">
    <source>
        <dbReference type="RuleBase" id="RU364083"/>
    </source>
</evidence>
<dbReference type="InterPro" id="IPR050093">
    <property type="entry name" value="ABC_SmlMolc_Importer"/>
</dbReference>
<dbReference type="GO" id="GO:0015594">
    <property type="term" value="F:ABC-type putrescine transporter activity"/>
    <property type="evidence" value="ECO:0007669"/>
    <property type="project" value="InterPro"/>
</dbReference>
<dbReference type="InterPro" id="IPR003593">
    <property type="entry name" value="AAA+_ATPase"/>
</dbReference>
<dbReference type="InterPro" id="IPR027417">
    <property type="entry name" value="P-loop_NTPase"/>
</dbReference>
<dbReference type="CDD" id="cd03300">
    <property type="entry name" value="ABC_PotA_N"/>
    <property type="match status" value="1"/>
</dbReference>
<dbReference type="InterPro" id="IPR017871">
    <property type="entry name" value="ABC_transporter-like_CS"/>
</dbReference>
<dbReference type="GO" id="GO:0016887">
    <property type="term" value="F:ATP hydrolysis activity"/>
    <property type="evidence" value="ECO:0007669"/>
    <property type="project" value="InterPro"/>
</dbReference>
<dbReference type="InterPro" id="IPR017879">
    <property type="entry name" value="PotA_ATP-bd"/>
</dbReference>
<dbReference type="Gene3D" id="2.40.50.100">
    <property type="match status" value="1"/>
</dbReference>
<evidence type="ECO:0000313" key="10">
    <source>
        <dbReference type="Proteomes" id="UP000660047"/>
    </source>
</evidence>
<comment type="catalytic activity">
    <reaction evidence="7">
        <text>ATP + H2O + polyamine-[polyamine-binding protein]Side 1 = ADP + phosphate + polyamineSide 2 + [polyamine-binding protein]Side 1.</text>
        <dbReference type="EC" id="7.6.2.11"/>
    </reaction>
</comment>
<accession>A0AAI9NZV3</accession>
<sequence>MLMEERKAIVQLKNITKSFGDNQVLKPISLDIYEGEFLTLLGSSGCGKTTTLRIIAGFETPTEGNVYIEDKDVTELAPYNRDVNTVFQSYALFPHMTVFDNIAFGLVEKKMDKKEIKKKVLEMLDLVQLHGFEKRKPSQMSGGQKQRVAIARALVNSPKVLLLDEPLGALDLKLRKQMQVELKRLQKKLGITFVYVTHDQEEALTMSDRIAVMHQGHFEQIGTAKEIYENPQTKFVASFIGESNIFEANVDTIEGTDLGLTIENGKVRAKGEGFVKEEIVYISVRPENTHLSDKPVDGFTLKGIVKDQIYVGSVLKTIVELPNGKEVKVNNHPDATVYPDGTAVSVYWEPDKAVVIHTKEDKMYDAIEDAVLK</sequence>
<dbReference type="Pfam" id="PF08402">
    <property type="entry name" value="TOBE_2"/>
    <property type="match status" value="1"/>
</dbReference>
<dbReference type="PROSITE" id="PS50893">
    <property type="entry name" value="ABC_TRANSPORTER_2"/>
    <property type="match status" value="1"/>
</dbReference>
<dbReference type="InterPro" id="IPR003439">
    <property type="entry name" value="ABC_transporter-like_ATP-bd"/>
</dbReference>
<dbReference type="Proteomes" id="UP000660047">
    <property type="component" value="Unassembled WGS sequence"/>
</dbReference>
<evidence type="ECO:0000256" key="5">
    <source>
        <dbReference type="ARBA" id="ARBA00022967"/>
    </source>
</evidence>
<dbReference type="EC" id="7.6.2.11" evidence="7"/>
<dbReference type="SUPFAM" id="SSF52540">
    <property type="entry name" value="P-loop containing nucleoside triphosphate hydrolases"/>
    <property type="match status" value="1"/>
</dbReference>
<dbReference type="SMART" id="SM00382">
    <property type="entry name" value="AAA"/>
    <property type="match status" value="1"/>
</dbReference>
<keyword evidence="4 7" id="KW-0067">ATP-binding</keyword>
<evidence type="ECO:0000256" key="1">
    <source>
        <dbReference type="ARBA" id="ARBA00022448"/>
    </source>
</evidence>
<dbReference type="InterPro" id="IPR005893">
    <property type="entry name" value="PotA-like"/>
</dbReference>
<dbReference type="EMBL" id="BLYL01000021">
    <property type="protein sequence ID" value="GFO95570.1"/>
    <property type="molecule type" value="Genomic_DNA"/>
</dbReference>
<dbReference type="InterPro" id="IPR008995">
    <property type="entry name" value="Mo/tungstate-bd_C_term_dom"/>
</dbReference>
<dbReference type="GO" id="GO:0043190">
    <property type="term" value="C:ATP-binding cassette (ABC) transporter complex"/>
    <property type="evidence" value="ECO:0007669"/>
    <property type="project" value="InterPro"/>
</dbReference>